<feature type="region of interest" description="Disordered" evidence="1">
    <location>
        <begin position="1"/>
        <end position="39"/>
    </location>
</feature>
<dbReference type="OrthoDB" id="3786236at2759"/>
<accession>A0A9W4UDF9</accession>
<dbReference type="EMBL" id="CAOQHR010000005">
    <property type="protein sequence ID" value="CAI6334358.1"/>
    <property type="molecule type" value="Genomic_DNA"/>
</dbReference>
<name>A0A9W4UDF9_9PLEO</name>
<dbReference type="PANTHER" id="PTHR38847">
    <property type="match status" value="1"/>
</dbReference>
<dbReference type="Proteomes" id="UP001152607">
    <property type="component" value="Unassembled WGS sequence"/>
</dbReference>
<comment type="caution">
    <text evidence="2">The sequence shown here is derived from an EMBL/GenBank/DDBJ whole genome shotgun (WGS) entry which is preliminary data.</text>
</comment>
<evidence type="ECO:0000313" key="3">
    <source>
        <dbReference type="Proteomes" id="UP001152607"/>
    </source>
</evidence>
<reference evidence="2" key="1">
    <citation type="submission" date="2023-01" db="EMBL/GenBank/DDBJ databases">
        <authorList>
            <person name="Van Ghelder C."/>
            <person name="Rancurel C."/>
        </authorList>
    </citation>
    <scope>NUCLEOTIDE SEQUENCE</scope>
    <source>
        <strain evidence="2">CNCM I-4278</strain>
    </source>
</reference>
<proteinExistence type="predicted"/>
<dbReference type="InterPro" id="IPR025649">
    <property type="entry name" value="DUF4360"/>
</dbReference>
<gene>
    <name evidence="2" type="ORF">PDIGIT_LOCUS7415</name>
</gene>
<dbReference type="PANTHER" id="PTHR38847:SF1">
    <property type="entry name" value="PSEUDOURIDINE SYNTHASE RSUA_RLUA-LIKE DOMAIN-CONTAINING PROTEIN"/>
    <property type="match status" value="1"/>
</dbReference>
<protein>
    <submittedName>
        <fullName evidence="2">Uncharacterized protein</fullName>
    </submittedName>
</protein>
<dbReference type="Pfam" id="PF14273">
    <property type="entry name" value="DUF4360"/>
    <property type="match status" value="1"/>
</dbReference>
<evidence type="ECO:0000256" key="1">
    <source>
        <dbReference type="SAM" id="MobiDB-lite"/>
    </source>
</evidence>
<evidence type="ECO:0000313" key="2">
    <source>
        <dbReference type="EMBL" id="CAI6334358.1"/>
    </source>
</evidence>
<feature type="compositionally biased region" description="Polar residues" evidence="1">
    <location>
        <begin position="18"/>
        <end position="39"/>
    </location>
</feature>
<organism evidence="2 3">
    <name type="scientific">Periconia digitata</name>
    <dbReference type="NCBI Taxonomy" id="1303443"/>
    <lineage>
        <taxon>Eukaryota</taxon>
        <taxon>Fungi</taxon>
        <taxon>Dikarya</taxon>
        <taxon>Ascomycota</taxon>
        <taxon>Pezizomycotina</taxon>
        <taxon>Dothideomycetes</taxon>
        <taxon>Pleosporomycetidae</taxon>
        <taxon>Pleosporales</taxon>
        <taxon>Massarineae</taxon>
        <taxon>Periconiaceae</taxon>
        <taxon>Periconia</taxon>
    </lineage>
</organism>
<dbReference type="AlphaFoldDB" id="A0A9W4UDF9"/>
<sequence>MEHYFKDHGGGVYKRPGGTSSFTEPPSSTLQEELNGSNTDASLIPKPLNYFYPTIPIIMRASHLIVLASSALASSPPSAPRITSLQISGSGCPNDSNSVKSTTGTLTDSATFTFGQLRGVDTSNCEIHIQSSGASQGWQVAVKEVAYGGDVQLSSGSQLDAITQAFWSENAGNTAVLRASLACAGPDIKDYVTVKSSTNDLKWSKCTGSDGNPGILNVNFRPVVQGNSGKYDFKQARWGLVWRQC</sequence>
<keyword evidence="3" id="KW-1185">Reference proteome</keyword>